<evidence type="ECO:0000313" key="2">
    <source>
        <dbReference type="Proteomes" id="UP001165960"/>
    </source>
</evidence>
<dbReference type="Proteomes" id="UP001165960">
    <property type="component" value="Unassembled WGS sequence"/>
</dbReference>
<gene>
    <name evidence="1" type="ORF">DSO57_1019335</name>
</gene>
<comment type="caution">
    <text evidence="1">The sequence shown here is derived from an EMBL/GenBank/DDBJ whole genome shotgun (WGS) entry which is preliminary data.</text>
</comment>
<protein>
    <submittedName>
        <fullName evidence="1">Uncharacterized protein</fullName>
    </submittedName>
</protein>
<reference evidence="1" key="1">
    <citation type="submission" date="2022-04" db="EMBL/GenBank/DDBJ databases">
        <title>Genome of the entomopathogenic fungus Entomophthora muscae.</title>
        <authorList>
            <person name="Elya C."/>
            <person name="Lovett B.R."/>
            <person name="Lee E."/>
            <person name="Macias A.M."/>
            <person name="Hajek A.E."/>
            <person name="De Bivort B.L."/>
            <person name="Kasson M.T."/>
            <person name="De Fine Licht H.H."/>
            <person name="Stajich J.E."/>
        </authorList>
    </citation>
    <scope>NUCLEOTIDE SEQUENCE</scope>
    <source>
        <strain evidence="1">Berkeley</strain>
    </source>
</reference>
<evidence type="ECO:0000313" key="1">
    <source>
        <dbReference type="EMBL" id="KAJ9061555.1"/>
    </source>
</evidence>
<proteinExistence type="predicted"/>
<keyword evidence="2" id="KW-1185">Reference proteome</keyword>
<sequence length="121" mass="13522">MKNASCTTCYPQHSATSAKGEHLVSVPAACFLDRFSDYKKNTLVLKTLKLGQFREGGKILGEKLVIEWKLNDSPATQYDGKLTISITRQGQMDRHCEVHKSRNPSQKVPQLGKSPPNHQVK</sequence>
<dbReference type="EMBL" id="QTSX02005057">
    <property type="protein sequence ID" value="KAJ9061555.1"/>
    <property type="molecule type" value="Genomic_DNA"/>
</dbReference>
<organism evidence="1 2">
    <name type="scientific">Entomophthora muscae</name>
    <dbReference type="NCBI Taxonomy" id="34485"/>
    <lineage>
        <taxon>Eukaryota</taxon>
        <taxon>Fungi</taxon>
        <taxon>Fungi incertae sedis</taxon>
        <taxon>Zoopagomycota</taxon>
        <taxon>Entomophthoromycotina</taxon>
        <taxon>Entomophthoromycetes</taxon>
        <taxon>Entomophthorales</taxon>
        <taxon>Entomophthoraceae</taxon>
        <taxon>Entomophthora</taxon>
    </lineage>
</organism>
<accession>A0ACC2SGT9</accession>
<name>A0ACC2SGT9_9FUNG</name>